<evidence type="ECO:0000313" key="2">
    <source>
        <dbReference type="EMBL" id="OAD77381.1"/>
    </source>
</evidence>
<accession>A0A167P760</accession>
<dbReference type="VEuPathDB" id="FungiDB:PHYBLDRAFT_60514"/>
<protein>
    <submittedName>
        <fullName evidence="2">Uncharacterized protein</fullName>
    </submittedName>
</protein>
<dbReference type="EMBL" id="KV440974">
    <property type="protein sequence ID" value="OAD77381.1"/>
    <property type="molecule type" value="Genomic_DNA"/>
</dbReference>
<dbReference type="InParanoid" id="A0A167P760"/>
<gene>
    <name evidence="2" type="ORF">PHYBLDRAFT_60514</name>
</gene>
<dbReference type="GeneID" id="29001559"/>
<proteinExistence type="predicted"/>
<dbReference type="AlphaFoldDB" id="A0A167P760"/>
<feature type="chain" id="PRO_5007891013" evidence="1">
    <location>
        <begin position="22"/>
        <end position="115"/>
    </location>
</feature>
<evidence type="ECO:0000313" key="3">
    <source>
        <dbReference type="Proteomes" id="UP000077315"/>
    </source>
</evidence>
<sequence length="115" mass="12970">MNASKVVLRSWDLCIAAAALAATTLGMKEGIIKDKLPVCAPDCVRRDGRDHNLKRVGDREFWNFYSSLQDFNCSHINCVPSIVCFAVFIRSTPFKMHFHSNDSAKSRIPHYPIIS</sequence>
<organism evidence="2 3">
    <name type="scientific">Phycomyces blakesleeanus (strain ATCC 8743b / DSM 1359 / FGSC 10004 / NBRC 33097 / NRRL 1555)</name>
    <dbReference type="NCBI Taxonomy" id="763407"/>
    <lineage>
        <taxon>Eukaryota</taxon>
        <taxon>Fungi</taxon>
        <taxon>Fungi incertae sedis</taxon>
        <taxon>Mucoromycota</taxon>
        <taxon>Mucoromycotina</taxon>
        <taxon>Mucoromycetes</taxon>
        <taxon>Mucorales</taxon>
        <taxon>Phycomycetaceae</taxon>
        <taxon>Phycomyces</taxon>
    </lineage>
</organism>
<dbReference type="Proteomes" id="UP000077315">
    <property type="component" value="Unassembled WGS sequence"/>
</dbReference>
<name>A0A167P760_PHYB8</name>
<evidence type="ECO:0000256" key="1">
    <source>
        <dbReference type="SAM" id="SignalP"/>
    </source>
</evidence>
<dbReference type="RefSeq" id="XP_018295421.1">
    <property type="nucleotide sequence ID" value="XM_018440653.1"/>
</dbReference>
<reference evidence="3" key="1">
    <citation type="submission" date="2015-06" db="EMBL/GenBank/DDBJ databases">
        <title>Expansion of signal transduction pathways in fungi by whole-genome duplication.</title>
        <authorList>
            <consortium name="DOE Joint Genome Institute"/>
            <person name="Corrochano L.M."/>
            <person name="Kuo A."/>
            <person name="Marcet-Houben M."/>
            <person name="Polaino S."/>
            <person name="Salamov A."/>
            <person name="Villalobos J.M."/>
            <person name="Alvarez M.I."/>
            <person name="Avalos J."/>
            <person name="Benito E.P."/>
            <person name="Benoit I."/>
            <person name="Burger G."/>
            <person name="Camino L.P."/>
            <person name="Canovas D."/>
            <person name="Cerda-Olmedo E."/>
            <person name="Cheng J.-F."/>
            <person name="Dominguez A."/>
            <person name="Elias M."/>
            <person name="Eslava A.P."/>
            <person name="Glaser F."/>
            <person name="Grimwood J."/>
            <person name="Gutierrez G."/>
            <person name="Heitman J."/>
            <person name="Henrissat B."/>
            <person name="Iturriaga E.A."/>
            <person name="Lang B.F."/>
            <person name="Lavin J.L."/>
            <person name="Lee S."/>
            <person name="Li W."/>
            <person name="Lindquist E."/>
            <person name="Lopez-Garcia S."/>
            <person name="Luque E.M."/>
            <person name="Marcos A.T."/>
            <person name="Martin J."/>
            <person name="McCluskey K."/>
            <person name="Medina H.R."/>
            <person name="Miralles-Duran A."/>
            <person name="Miyazaki A."/>
            <person name="Munoz-Torres E."/>
            <person name="Oguiza J.A."/>
            <person name="Ohm R."/>
            <person name="Olmedo M."/>
            <person name="Orejas M."/>
            <person name="Ortiz-Castellanos L."/>
            <person name="Pisabarro A.G."/>
            <person name="Rodriguez-Romero J."/>
            <person name="Ruiz-Herrera J."/>
            <person name="Ruiz-Vazquez R."/>
            <person name="Sanz C."/>
            <person name="Schackwitz W."/>
            <person name="Schmutz J."/>
            <person name="Shahriari M."/>
            <person name="Shelest E."/>
            <person name="Silva-Franco F."/>
            <person name="Soanes D."/>
            <person name="Syed K."/>
            <person name="Tagua V.G."/>
            <person name="Talbot N.J."/>
            <person name="Thon M."/>
            <person name="De vries R.P."/>
            <person name="Wiebenga A."/>
            <person name="Yadav J.S."/>
            <person name="Braun E.L."/>
            <person name="Baker S."/>
            <person name="Garre V."/>
            <person name="Horwitz B."/>
            <person name="Torres-Martinez S."/>
            <person name="Idnurm A."/>
            <person name="Herrera-Estrella A."/>
            <person name="Gabaldon T."/>
            <person name="Grigoriev I.V."/>
        </authorList>
    </citation>
    <scope>NUCLEOTIDE SEQUENCE [LARGE SCALE GENOMIC DNA]</scope>
    <source>
        <strain evidence="3">NRRL 1555(-)</strain>
    </source>
</reference>
<keyword evidence="3" id="KW-1185">Reference proteome</keyword>
<feature type="signal peptide" evidence="1">
    <location>
        <begin position="1"/>
        <end position="21"/>
    </location>
</feature>
<keyword evidence="1" id="KW-0732">Signal</keyword>